<dbReference type="Proteomes" id="UP001168694">
    <property type="component" value="Unassembled WGS sequence"/>
</dbReference>
<protein>
    <submittedName>
        <fullName evidence="3">Ig-like domain-containing protein</fullName>
    </submittedName>
</protein>
<name>A0ABT8E7U1_9BACL</name>
<dbReference type="SUPFAM" id="SSF53955">
    <property type="entry name" value="Lysozyme-like"/>
    <property type="match status" value="1"/>
</dbReference>
<dbReference type="InterPro" id="IPR023346">
    <property type="entry name" value="Lysozyme-like_dom_sf"/>
</dbReference>
<dbReference type="InterPro" id="IPR013783">
    <property type="entry name" value="Ig-like_fold"/>
</dbReference>
<organism evidence="3 4">
    <name type="scientific">Fictibacillus terranigra</name>
    <dbReference type="NCBI Taxonomy" id="3058424"/>
    <lineage>
        <taxon>Bacteria</taxon>
        <taxon>Bacillati</taxon>
        <taxon>Bacillota</taxon>
        <taxon>Bacilli</taxon>
        <taxon>Bacillales</taxon>
        <taxon>Fictibacillaceae</taxon>
        <taxon>Fictibacillus</taxon>
    </lineage>
</organism>
<evidence type="ECO:0000313" key="3">
    <source>
        <dbReference type="EMBL" id="MDN4073960.1"/>
    </source>
</evidence>
<feature type="domain" description="Transglycosylase SLT" evidence="1">
    <location>
        <begin position="59"/>
        <end position="182"/>
    </location>
</feature>
<comment type="caution">
    <text evidence="3">The sequence shown here is derived from an EMBL/GenBank/DDBJ whole genome shotgun (WGS) entry which is preliminary data.</text>
</comment>
<accession>A0ABT8E7U1</accession>
<keyword evidence="4" id="KW-1185">Reference proteome</keyword>
<dbReference type="InterPro" id="IPR041498">
    <property type="entry name" value="Big_6"/>
</dbReference>
<dbReference type="Gene3D" id="2.60.40.10">
    <property type="entry name" value="Immunoglobulins"/>
    <property type="match status" value="2"/>
</dbReference>
<feature type="domain" description="Bacterial Ig" evidence="2">
    <location>
        <begin position="329"/>
        <end position="406"/>
    </location>
</feature>
<evidence type="ECO:0000259" key="1">
    <source>
        <dbReference type="Pfam" id="PF01464"/>
    </source>
</evidence>
<dbReference type="Pfam" id="PF01464">
    <property type="entry name" value="SLT"/>
    <property type="match status" value="1"/>
</dbReference>
<feature type="domain" description="Bacterial Ig" evidence="2">
    <location>
        <begin position="409"/>
        <end position="486"/>
    </location>
</feature>
<evidence type="ECO:0000313" key="4">
    <source>
        <dbReference type="Proteomes" id="UP001168694"/>
    </source>
</evidence>
<reference evidence="3" key="1">
    <citation type="submission" date="2023-06" db="EMBL/GenBank/DDBJ databases">
        <title>Draft Genome Sequences of Representative Paenibacillus Polymyxa, Bacillus cereus, Fictibacillus sp., and Brevibacillus agri Strains Isolated from Amazonian Dark Earth.</title>
        <authorList>
            <person name="Pellegrinetti T.A."/>
            <person name="Cunha I.C.M."/>
            <person name="Chaves M.G."/>
            <person name="Freitas A.S."/>
            <person name="Silva A.V.R."/>
            <person name="Tsai S.M."/>
            <person name="Mendes L.W."/>
        </authorList>
    </citation>
    <scope>NUCLEOTIDE SEQUENCE</scope>
    <source>
        <strain evidence="3">CENA-BCM004</strain>
    </source>
</reference>
<gene>
    <name evidence="3" type="ORF">QYF49_13190</name>
</gene>
<evidence type="ECO:0000259" key="2">
    <source>
        <dbReference type="Pfam" id="PF17936"/>
    </source>
</evidence>
<dbReference type="InterPro" id="IPR008258">
    <property type="entry name" value="Transglycosylase_SLT_dom_1"/>
</dbReference>
<sequence length="489" mass="53159">MKSLLLKAGLAGCLAIGLWPANDAHAEAASGLQTKCSSLGTLKRGVNPGFQHMNCLLTNAALEAGIPPEIVKAVASKESSGWKQYDKYGNPIVSHDNGIGVMQITVPRDSDPIELEKLKFDIPYNIKAGVALLSSKYNNLKLPAVLPKDKNVLESWYFAVMAYNGIKPKNSPLFQSTGKPNTEAYQERVLSLLNDDSFLGHTALGKPTFSTKDFQYDPSIAENIVFLKKSYSMTKRLHASRYLLKKNDKVVTSWDEPPLTQVNLRKGPSSTTATVKQLTKNTPLLISDQFQFDTYLDSANQFVWYPVTTIDKKFKGYISSAYITKAMAKLTVNPVDDNDTSISGKAPKSTWVTIKAGSKTLAAKLAHTTGTFKISIPKQKANTNLSVTYKDSLNTVSPSVSVTVVDHTAPAAPQVSTIASKTTTVTGSAEAYSTVLVKKGKTLLGKNTTDKYGKFKVKMKPQKAGTILSVTATDRAKNTSKAATYRVRK</sequence>
<dbReference type="EMBL" id="JAUHLN010000002">
    <property type="protein sequence ID" value="MDN4073960.1"/>
    <property type="molecule type" value="Genomic_DNA"/>
</dbReference>
<dbReference type="RefSeq" id="WP_290400045.1">
    <property type="nucleotide sequence ID" value="NZ_JAUHLN010000002.1"/>
</dbReference>
<proteinExistence type="predicted"/>
<dbReference type="Gene3D" id="1.10.530.10">
    <property type="match status" value="1"/>
</dbReference>
<dbReference type="Gene3D" id="2.30.30.40">
    <property type="entry name" value="SH3 Domains"/>
    <property type="match status" value="1"/>
</dbReference>
<dbReference type="Pfam" id="PF17936">
    <property type="entry name" value="Big_6"/>
    <property type="match status" value="2"/>
</dbReference>